<dbReference type="EMBL" id="QGNW01001898">
    <property type="protein sequence ID" value="RVW28393.1"/>
    <property type="molecule type" value="Genomic_DNA"/>
</dbReference>
<keyword evidence="2" id="KW-0067">ATP-binding</keyword>
<proteinExistence type="predicted"/>
<protein>
    <submittedName>
        <fullName evidence="4">Midasin</fullName>
    </submittedName>
</protein>
<dbReference type="Gene3D" id="3.40.50.300">
    <property type="entry name" value="P-loop containing nucleotide triphosphate hydrolases"/>
    <property type="match status" value="1"/>
</dbReference>
<dbReference type="OrthoDB" id="1631570at2759"/>
<evidence type="ECO:0000256" key="2">
    <source>
        <dbReference type="ARBA" id="ARBA00022840"/>
    </source>
</evidence>
<reference evidence="4 5" key="1">
    <citation type="journal article" date="2018" name="PLoS Genet.">
        <title>Population sequencing reveals clonal diversity and ancestral inbreeding in the grapevine cultivar Chardonnay.</title>
        <authorList>
            <person name="Roach M.J."/>
            <person name="Johnson D.L."/>
            <person name="Bohlmann J."/>
            <person name="van Vuuren H.J."/>
            <person name="Jones S.J."/>
            <person name="Pretorius I.S."/>
            <person name="Schmidt S.A."/>
            <person name="Borneman A.R."/>
        </authorList>
    </citation>
    <scope>NUCLEOTIDE SEQUENCE [LARGE SCALE GENOMIC DNA]</scope>
    <source>
        <strain evidence="5">cv. Chardonnay</strain>
        <tissue evidence="4">Leaf</tissue>
    </source>
</reference>
<dbReference type="InterPro" id="IPR027417">
    <property type="entry name" value="P-loop_NTPase"/>
</dbReference>
<dbReference type="SUPFAM" id="SSF52540">
    <property type="entry name" value="P-loop containing nucleoside triphosphate hydrolases"/>
    <property type="match status" value="1"/>
</dbReference>
<organism evidence="4 5">
    <name type="scientific">Vitis vinifera</name>
    <name type="common">Grape</name>
    <dbReference type="NCBI Taxonomy" id="29760"/>
    <lineage>
        <taxon>Eukaryota</taxon>
        <taxon>Viridiplantae</taxon>
        <taxon>Streptophyta</taxon>
        <taxon>Embryophyta</taxon>
        <taxon>Tracheophyta</taxon>
        <taxon>Spermatophyta</taxon>
        <taxon>Magnoliopsida</taxon>
        <taxon>eudicotyledons</taxon>
        <taxon>Gunneridae</taxon>
        <taxon>Pentapetalae</taxon>
        <taxon>rosids</taxon>
        <taxon>Vitales</taxon>
        <taxon>Vitaceae</taxon>
        <taxon>Viteae</taxon>
        <taxon>Vitis</taxon>
    </lineage>
</organism>
<evidence type="ECO:0000313" key="4">
    <source>
        <dbReference type="EMBL" id="RVW28393.1"/>
    </source>
</evidence>
<dbReference type="PANTHER" id="PTHR48103">
    <property type="entry name" value="MIDASIN-RELATED"/>
    <property type="match status" value="1"/>
</dbReference>
<evidence type="ECO:0000259" key="3">
    <source>
        <dbReference type="Pfam" id="PF17867"/>
    </source>
</evidence>
<evidence type="ECO:0000256" key="1">
    <source>
        <dbReference type="ARBA" id="ARBA00022741"/>
    </source>
</evidence>
<dbReference type="Pfam" id="PF17867">
    <property type="entry name" value="AAA_lid_7"/>
    <property type="match status" value="1"/>
</dbReference>
<sequence>MDNMEELSHELGCRNSVGVLWRRVMIGQPSNEDLQSIVKAWYPELEPLAGKLIGAKPLRGLTTSLCTNLGDFSQEIIHPSVLSAVLNVMDLLKWCKRIAALGFHFLGDGLSSDACKCIFLEAVDIFVAFSASAENQLTIMRELTKMWAVSDSVAEAFYPPNKPVIQLHHQKKPPFVEIRSSLHLLERIVCSGKCNEPVLFVGETGTGKTTLVQNLSMRIDQKLTNLSQQSDVADLLGGFKPMDAWFVCIPLYKEFENLFSNTFSVKSFLAVYSII</sequence>
<feature type="domain" description="Midasin AAA lid" evidence="3">
    <location>
        <begin position="80"/>
        <end position="145"/>
    </location>
</feature>
<accession>A0A438CYW2</accession>
<dbReference type="InterPro" id="IPR040848">
    <property type="entry name" value="AAA_lid_7"/>
</dbReference>
<evidence type="ECO:0000313" key="5">
    <source>
        <dbReference type="Proteomes" id="UP000288805"/>
    </source>
</evidence>
<gene>
    <name evidence="4" type="primary">MDN1_8</name>
    <name evidence="4" type="ORF">CK203_109075</name>
</gene>
<comment type="caution">
    <text evidence="4">The sequence shown here is derived from an EMBL/GenBank/DDBJ whole genome shotgun (WGS) entry which is preliminary data.</text>
</comment>
<dbReference type="InterPro" id="IPR025662">
    <property type="entry name" value="Sigma_54_int_dom_ATP-bd_1"/>
</dbReference>
<dbReference type="PROSITE" id="PS00675">
    <property type="entry name" value="SIGMA54_INTERACT_1"/>
    <property type="match status" value="1"/>
</dbReference>
<dbReference type="GO" id="GO:0005524">
    <property type="term" value="F:ATP binding"/>
    <property type="evidence" value="ECO:0007669"/>
    <property type="project" value="UniProtKB-KW"/>
</dbReference>
<dbReference type="AlphaFoldDB" id="A0A438CYW2"/>
<dbReference type="Proteomes" id="UP000288805">
    <property type="component" value="Unassembled WGS sequence"/>
</dbReference>
<keyword evidence="1" id="KW-0547">Nucleotide-binding</keyword>
<dbReference type="PANTHER" id="PTHR48103:SF2">
    <property type="entry name" value="MIDASIN"/>
    <property type="match status" value="1"/>
</dbReference>
<name>A0A438CYW2_VITVI</name>